<dbReference type="RefSeq" id="WP_204404445.1">
    <property type="nucleotide sequence ID" value="NZ_JAFBEE010000032.1"/>
</dbReference>
<feature type="transmembrane region" description="Helical" evidence="6">
    <location>
        <begin position="392"/>
        <end position="413"/>
    </location>
</feature>
<gene>
    <name evidence="8" type="ORF">JOC73_002914</name>
</gene>
<protein>
    <submittedName>
        <fullName evidence="8">Sugar phosphate permease</fullName>
    </submittedName>
</protein>
<feature type="transmembrane region" description="Helical" evidence="6">
    <location>
        <begin position="142"/>
        <end position="162"/>
    </location>
</feature>
<feature type="transmembrane region" description="Helical" evidence="6">
    <location>
        <begin position="349"/>
        <end position="372"/>
    </location>
</feature>
<accession>A0ABS2NTZ9</accession>
<keyword evidence="5 6" id="KW-0472">Membrane</keyword>
<organism evidence="8 9">
    <name type="scientific">Alkaliphilus hydrothermalis</name>
    <dbReference type="NCBI Taxonomy" id="1482730"/>
    <lineage>
        <taxon>Bacteria</taxon>
        <taxon>Bacillati</taxon>
        <taxon>Bacillota</taxon>
        <taxon>Clostridia</taxon>
        <taxon>Peptostreptococcales</taxon>
        <taxon>Natronincolaceae</taxon>
        <taxon>Alkaliphilus</taxon>
    </lineage>
</organism>
<feature type="domain" description="Major facilitator superfamily (MFS) profile" evidence="7">
    <location>
        <begin position="12"/>
        <end position="418"/>
    </location>
</feature>
<dbReference type="EMBL" id="JAFBEE010000032">
    <property type="protein sequence ID" value="MBM7616332.1"/>
    <property type="molecule type" value="Genomic_DNA"/>
</dbReference>
<feature type="transmembrane region" description="Helical" evidence="6">
    <location>
        <begin position="257"/>
        <end position="276"/>
    </location>
</feature>
<keyword evidence="2" id="KW-0813">Transport</keyword>
<reference evidence="8 9" key="1">
    <citation type="submission" date="2021-01" db="EMBL/GenBank/DDBJ databases">
        <title>Genomic Encyclopedia of Type Strains, Phase IV (KMG-IV): sequencing the most valuable type-strain genomes for metagenomic binning, comparative biology and taxonomic classification.</title>
        <authorList>
            <person name="Goeker M."/>
        </authorList>
    </citation>
    <scope>NUCLEOTIDE SEQUENCE [LARGE SCALE GENOMIC DNA]</scope>
    <source>
        <strain evidence="8 9">DSM 25890</strain>
    </source>
</reference>
<keyword evidence="3 6" id="KW-0812">Transmembrane</keyword>
<dbReference type="PANTHER" id="PTHR43826">
    <property type="entry name" value="GLUCOSE-6-PHOSPHATE EXCHANGER SLC37A4"/>
    <property type="match status" value="1"/>
</dbReference>
<dbReference type="InterPro" id="IPR020846">
    <property type="entry name" value="MFS_dom"/>
</dbReference>
<feature type="transmembrane region" description="Helical" evidence="6">
    <location>
        <begin position="224"/>
        <end position="245"/>
    </location>
</feature>
<proteinExistence type="predicted"/>
<evidence type="ECO:0000256" key="5">
    <source>
        <dbReference type="ARBA" id="ARBA00023136"/>
    </source>
</evidence>
<evidence type="ECO:0000256" key="3">
    <source>
        <dbReference type="ARBA" id="ARBA00022692"/>
    </source>
</evidence>
<evidence type="ECO:0000259" key="7">
    <source>
        <dbReference type="PROSITE" id="PS50850"/>
    </source>
</evidence>
<dbReference type="InterPro" id="IPR051337">
    <property type="entry name" value="OPA_Antiporter"/>
</dbReference>
<feature type="transmembrane region" description="Helical" evidence="6">
    <location>
        <begin position="318"/>
        <end position="337"/>
    </location>
</feature>
<comment type="subcellular location">
    <subcellularLocation>
        <location evidence="1">Cell membrane</location>
        <topology evidence="1">Multi-pass membrane protein</topology>
    </subcellularLocation>
</comment>
<evidence type="ECO:0000313" key="8">
    <source>
        <dbReference type="EMBL" id="MBM7616332.1"/>
    </source>
</evidence>
<keyword evidence="9" id="KW-1185">Reference proteome</keyword>
<dbReference type="Proteomes" id="UP001314796">
    <property type="component" value="Unassembled WGS sequence"/>
</dbReference>
<evidence type="ECO:0000256" key="1">
    <source>
        <dbReference type="ARBA" id="ARBA00004651"/>
    </source>
</evidence>
<evidence type="ECO:0000256" key="4">
    <source>
        <dbReference type="ARBA" id="ARBA00022989"/>
    </source>
</evidence>
<dbReference type="Gene3D" id="1.20.1250.20">
    <property type="entry name" value="MFS general substrate transporter like domains"/>
    <property type="match status" value="2"/>
</dbReference>
<dbReference type="PANTHER" id="PTHR43826:SF3">
    <property type="entry name" value="GLUCOSE-6-PHOSPHATE EXCHANGER SLC37A4"/>
    <property type="match status" value="1"/>
</dbReference>
<feature type="transmembrane region" description="Helical" evidence="6">
    <location>
        <begin position="102"/>
        <end position="121"/>
    </location>
</feature>
<keyword evidence="4 6" id="KW-1133">Transmembrane helix</keyword>
<comment type="caution">
    <text evidence="8">The sequence shown here is derived from an EMBL/GenBank/DDBJ whole genome shotgun (WGS) entry which is preliminary data.</text>
</comment>
<feature type="transmembrane region" description="Helical" evidence="6">
    <location>
        <begin position="78"/>
        <end position="96"/>
    </location>
</feature>
<dbReference type="InterPro" id="IPR036259">
    <property type="entry name" value="MFS_trans_sf"/>
</dbReference>
<sequence>MDKNYHRRKWSIWGILVLSFVAVFFHRLSIGVVSDDLIRDLGLNGKSLGNLTAMNFYAYALMQIPVGIMVDTIGVRKICSWGTLLTGIGSILFGLADSLLLAYAARFLVGIGTSVIIVSIMKVQSLWFKPEKFSTVSGYTSFIGNLGAFLATVPLAYLVLSIGWRNSFLLMGASSVVIAVAIWVIVRDHPSDLGFDVLEKPTVKKDIKKGLKSVILNPHTWPPFMIMFFMVGATTAIIGLWGMPYLMQVYSITKTQAAGYLSFVSIGFVVGAPFVGRISEYLNGEIKKILNVATIFYMMIWVYLAVMGGKPPIQQIPIIFLLIGISTIFHILSFTNVKEVNDPDFSGSAAAIINVGEFVGGSVLSFGMGVLLDFGWRGNLVNGARIYEVHQYQLIFVIMAVMAFISFMATLAMKGKSAKRNDLSEGNSVAL</sequence>
<evidence type="ECO:0000313" key="9">
    <source>
        <dbReference type="Proteomes" id="UP001314796"/>
    </source>
</evidence>
<dbReference type="SUPFAM" id="SSF103473">
    <property type="entry name" value="MFS general substrate transporter"/>
    <property type="match status" value="1"/>
</dbReference>
<evidence type="ECO:0000256" key="2">
    <source>
        <dbReference type="ARBA" id="ARBA00022448"/>
    </source>
</evidence>
<feature type="transmembrane region" description="Helical" evidence="6">
    <location>
        <begin position="53"/>
        <end position="71"/>
    </location>
</feature>
<feature type="transmembrane region" description="Helical" evidence="6">
    <location>
        <begin position="168"/>
        <end position="186"/>
    </location>
</feature>
<feature type="transmembrane region" description="Helical" evidence="6">
    <location>
        <begin position="288"/>
        <end position="306"/>
    </location>
</feature>
<evidence type="ECO:0000256" key="6">
    <source>
        <dbReference type="SAM" id="Phobius"/>
    </source>
</evidence>
<feature type="transmembrane region" description="Helical" evidence="6">
    <location>
        <begin position="12"/>
        <end position="33"/>
    </location>
</feature>
<dbReference type="Pfam" id="PF07690">
    <property type="entry name" value="MFS_1"/>
    <property type="match status" value="1"/>
</dbReference>
<dbReference type="InterPro" id="IPR011701">
    <property type="entry name" value="MFS"/>
</dbReference>
<name>A0ABS2NTZ9_9FIRM</name>
<dbReference type="PROSITE" id="PS50850">
    <property type="entry name" value="MFS"/>
    <property type="match status" value="1"/>
</dbReference>